<keyword evidence="1" id="KW-1133">Transmembrane helix</keyword>
<dbReference type="InterPro" id="IPR001173">
    <property type="entry name" value="Glyco_trans_2-like"/>
</dbReference>
<dbReference type="SUPFAM" id="SSF53448">
    <property type="entry name" value="Nucleotide-diphospho-sugar transferases"/>
    <property type="match status" value="1"/>
</dbReference>
<feature type="transmembrane region" description="Helical" evidence="1">
    <location>
        <begin position="307"/>
        <end position="330"/>
    </location>
</feature>
<feature type="transmembrane region" description="Helical" evidence="1">
    <location>
        <begin position="248"/>
        <end position="270"/>
    </location>
</feature>
<dbReference type="RefSeq" id="WP_004029867.1">
    <property type="nucleotide sequence ID" value="NZ_AMPO01000002.1"/>
</dbReference>
<sequence>MSKIDVIIGVRNEEKHLERCLTSLQNQTITDIQIFVIDGQSCDRTREIVTEKMKDDPRIKLFDNPHVIISSARNIGIKASKAEYIAYLDGHCYVNNDWLEKLLETYHAFEKKCKVGGVGSTYASPDDDTSYGKIVSSVVRTPLGGMGTAYSADNKIEIVESVAFAIYKRSIIEKNGIFYDESMTQCEDADFNYRLIKNGYVLLKHPQALVYQYRRPDTSQFFRQMVKYGEGRCNFAHEYRETLNIFHLIPLLFVIYLLIVILSFFIFLIYSGSLELFIIILVPLLIYFFIDVIYTLIIIFKSRSLKGLYAAIMYPSIHIGYGIGFLKVILKK</sequence>
<organism evidence="3 4">
    <name type="scientific">Methanobacterium formicicum (strain DSM 3637 / PP1)</name>
    <dbReference type="NCBI Taxonomy" id="1204725"/>
    <lineage>
        <taxon>Archaea</taxon>
        <taxon>Methanobacteriati</taxon>
        <taxon>Methanobacteriota</taxon>
        <taxon>Methanomada group</taxon>
        <taxon>Methanobacteria</taxon>
        <taxon>Methanobacteriales</taxon>
        <taxon>Methanobacteriaceae</taxon>
        <taxon>Methanobacterium</taxon>
    </lineage>
</organism>
<dbReference type="Proteomes" id="UP000007360">
    <property type="component" value="Unassembled WGS sequence"/>
</dbReference>
<comment type="caution">
    <text evidence="3">The sequence shown here is derived from an EMBL/GenBank/DDBJ whole genome shotgun (WGS) entry which is preliminary data.</text>
</comment>
<feature type="transmembrane region" description="Helical" evidence="1">
    <location>
        <begin position="276"/>
        <end position="300"/>
    </location>
</feature>
<feature type="domain" description="Glycosyltransferase 2-like" evidence="2">
    <location>
        <begin position="6"/>
        <end position="174"/>
    </location>
</feature>
<reference evidence="3 4" key="1">
    <citation type="journal article" date="2012" name="J. Bacteriol.">
        <title>Draft genome sequence of Methanobacterium formicicum DSM 3637, an archaebacterium isolated from the methane producer amoeba Pelomyxa palustris.</title>
        <authorList>
            <person name="Gutierrez G."/>
        </authorList>
    </citation>
    <scope>NUCLEOTIDE SEQUENCE [LARGE SCALE GENOMIC DNA]</scope>
    <source>
        <strain evidence="4">DSM 3637 / PP1</strain>
    </source>
</reference>
<evidence type="ECO:0000256" key="1">
    <source>
        <dbReference type="SAM" id="Phobius"/>
    </source>
</evidence>
<dbReference type="EMBL" id="AMPO01000002">
    <property type="protein sequence ID" value="EKF86481.1"/>
    <property type="molecule type" value="Genomic_DNA"/>
</dbReference>
<keyword evidence="4" id="KW-1185">Reference proteome</keyword>
<dbReference type="PATRIC" id="fig|1204725.3.peg.668"/>
<dbReference type="PANTHER" id="PTHR22916">
    <property type="entry name" value="GLYCOSYLTRANSFERASE"/>
    <property type="match status" value="1"/>
</dbReference>
<proteinExistence type="predicted"/>
<protein>
    <submittedName>
        <fullName evidence="3">Glycosyl transferase family 2</fullName>
    </submittedName>
</protein>
<gene>
    <name evidence="3" type="ORF">A994_03323</name>
</gene>
<name>K2QEG5_METFP</name>
<dbReference type="AlphaFoldDB" id="K2QEG5"/>
<dbReference type="OrthoDB" id="77457at2157"/>
<evidence type="ECO:0000313" key="4">
    <source>
        <dbReference type="Proteomes" id="UP000007360"/>
    </source>
</evidence>
<evidence type="ECO:0000259" key="2">
    <source>
        <dbReference type="Pfam" id="PF00535"/>
    </source>
</evidence>
<dbReference type="GO" id="GO:0016740">
    <property type="term" value="F:transferase activity"/>
    <property type="evidence" value="ECO:0007669"/>
    <property type="project" value="UniProtKB-KW"/>
</dbReference>
<dbReference type="Pfam" id="PF00535">
    <property type="entry name" value="Glycos_transf_2"/>
    <property type="match status" value="1"/>
</dbReference>
<dbReference type="InterPro" id="IPR029044">
    <property type="entry name" value="Nucleotide-diphossugar_trans"/>
</dbReference>
<keyword evidence="3" id="KW-0808">Transferase</keyword>
<dbReference type="Gene3D" id="3.90.550.10">
    <property type="entry name" value="Spore Coat Polysaccharide Biosynthesis Protein SpsA, Chain A"/>
    <property type="match status" value="1"/>
</dbReference>
<keyword evidence="1" id="KW-0472">Membrane</keyword>
<keyword evidence="1" id="KW-0812">Transmembrane</keyword>
<evidence type="ECO:0000313" key="3">
    <source>
        <dbReference type="EMBL" id="EKF86481.1"/>
    </source>
</evidence>
<accession>K2QEG5</accession>